<reference evidence="4" key="1">
    <citation type="submission" date="2017-02" db="EMBL/GenBank/DDBJ databases">
        <authorList>
            <person name="Varghese N."/>
            <person name="Submissions S."/>
        </authorList>
    </citation>
    <scope>NUCLEOTIDE SEQUENCE [LARGE SCALE GENOMIC DNA]</scope>
    <source>
        <strain evidence="4">ATCC 700200</strain>
    </source>
</reference>
<evidence type="ECO:0000256" key="1">
    <source>
        <dbReference type="PIRSR" id="PIRSR613078-1"/>
    </source>
</evidence>
<dbReference type="RefSeq" id="WP_176159644.1">
    <property type="nucleotide sequence ID" value="NZ_FUYE01000025.1"/>
</dbReference>
<dbReference type="Proteomes" id="UP000190774">
    <property type="component" value="Unassembled WGS sequence"/>
</dbReference>
<keyword evidence="4" id="KW-1185">Reference proteome</keyword>
<dbReference type="GO" id="GO:0016791">
    <property type="term" value="F:phosphatase activity"/>
    <property type="evidence" value="ECO:0007669"/>
    <property type="project" value="TreeGrafter"/>
</dbReference>
<accession>A0A1T4Z1W8</accession>
<dbReference type="InterPro" id="IPR029033">
    <property type="entry name" value="His_PPase_superfam"/>
</dbReference>
<dbReference type="InterPro" id="IPR050275">
    <property type="entry name" value="PGM_Phosphatase"/>
</dbReference>
<dbReference type="CDD" id="cd07067">
    <property type="entry name" value="HP_PGM_like"/>
    <property type="match status" value="1"/>
</dbReference>
<dbReference type="PIRSF" id="PIRSF000709">
    <property type="entry name" value="6PFK_2-Ptase"/>
    <property type="match status" value="1"/>
</dbReference>
<feature type="active site" description="Proton donor/acceptor" evidence="1">
    <location>
        <position position="91"/>
    </location>
</feature>
<proteinExistence type="predicted"/>
<dbReference type="STRING" id="48467.SAMN02745166_04853"/>
<protein>
    <submittedName>
        <fullName evidence="3">Probable phosphoglycerate mutase</fullName>
    </submittedName>
</protein>
<evidence type="ECO:0000256" key="2">
    <source>
        <dbReference type="PIRSR" id="PIRSR613078-2"/>
    </source>
</evidence>
<name>A0A1T4Z1W8_9BACT</name>
<organism evidence="3 4">
    <name type="scientific">Prosthecobacter debontii</name>
    <dbReference type="NCBI Taxonomy" id="48467"/>
    <lineage>
        <taxon>Bacteria</taxon>
        <taxon>Pseudomonadati</taxon>
        <taxon>Verrucomicrobiota</taxon>
        <taxon>Verrucomicrobiia</taxon>
        <taxon>Verrucomicrobiales</taxon>
        <taxon>Verrucomicrobiaceae</taxon>
        <taxon>Prosthecobacter</taxon>
    </lineage>
</organism>
<feature type="binding site" evidence="2">
    <location>
        <position position="67"/>
    </location>
    <ligand>
        <name>substrate</name>
    </ligand>
</feature>
<evidence type="ECO:0000313" key="3">
    <source>
        <dbReference type="EMBL" id="SKB08040.1"/>
    </source>
</evidence>
<dbReference type="PANTHER" id="PTHR48100">
    <property type="entry name" value="BROAD-SPECIFICITY PHOSPHATASE YOR283W-RELATED"/>
    <property type="match status" value="1"/>
</dbReference>
<gene>
    <name evidence="3" type="ORF">SAMN02745166_04853</name>
</gene>
<dbReference type="Pfam" id="PF00300">
    <property type="entry name" value="His_Phos_1"/>
    <property type="match status" value="1"/>
</dbReference>
<dbReference type="Gene3D" id="3.40.50.1240">
    <property type="entry name" value="Phosphoglycerate mutase-like"/>
    <property type="match status" value="1"/>
</dbReference>
<dbReference type="AlphaFoldDB" id="A0A1T4Z1W8"/>
<dbReference type="SMART" id="SM00855">
    <property type="entry name" value="PGAM"/>
    <property type="match status" value="1"/>
</dbReference>
<sequence>MKSHLPNHPTQLYLIRHGEVEVQYHKVFGGCRIDMGLSPLGERHAQAVASWLAQTPLDAVYCSPMRRAQMTSAPLAEAKGLEPIIVPDLREMDFGDWTGYHWEGVQEHFGVSAFDWLEIIESAGIPNGESAAHLTHRVLPALVQILQDNPHKRVAIVCHGGIIRVILALLLEQPLKAMAHFNIEYGSISVVEIQPDKKHAFEIELLNFCPPLPV</sequence>
<feature type="active site" description="Tele-phosphohistidine intermediate" evidence="1">
    <location>
        <position position="17"/>
    </location>
</feature>
<dbReference type="PANTHER" id="PTHR48100:SF1">
    <property type="entry name" value="HISTIDINE PHOSPHATASE FAMILY PROTEIN-RELATED"/>
    <property type="match status" value="1"/>
</dbReference>
<dbReference type="EMBL" id="FUYE01000025">
    <property type="protein sequence ID" value="SKB08040.1"/>
    <property type="molecule type" value="Genomic_DNA"/>
</dbReference>
<dbReference type="GO" id="GO:0005737">
    <property type="term" value="C:cytoplasm"/>
    <property type="evidence" value="ECO:0007669"/>
    <property type="project" value="TreeGrafter"/>
</dbReference>
<evidence type="ECO:0000313" key="4">
    <source>
        <dbReference type="Proteomes" id="UP000190774"/>
    </source>
</evidence>
<dbReference type="SUPFAM" id="SSF53254">
    <property type="entry name" value="Phosphoglycerate mutase-like"/>
    <property type="match status" value="1"/>
</dbReference>
<dbReference type="InterPro" id="IPR013078">
    <property type="entry name" value="His_Pase_superF_clade-1"/>
</dbReference>